<comment type="caution">
    <text evidence="2">The sequence shown here is derived from an EMBL/GenBank/DDBJ whole genome shotgun (WGS) entry which is preliminary data.</text>
</comment>
<feature type="compositionally biased region" description="Polar residues" evidence="1">
    <location>
        <begin position="1"/>
        <end position="11"/>
    </location>
</feature>
<dbReference type="EMBL" id="QXFY01001209">
    <property type="protein sequence ID" value="KAE9324609.1"/>
    <property type="molecule type" value="Genomic_DNA"/>
</dbReference>
<evidence type="ECO:0000256" key="1">
    <source>
        <dbReference type="SAM" id="MobiDB-lite"/>
    </source>
</evidence>
<sequence>MVEQLQDQVFQDAQGPFPQPVPQPADELWERLETTKRERGEFVEEWGDRVSDLCESLDYANPQMRYHLFRRGLRNKRMLATLDASPASDIPEACEWLMFKDMHRPIEEDDGFSEGDPVKKGKSNAGSSSVEALAQQLKSFMEQQQLWQQQLAQ</sequence>
<proteinExistence type="predicted"/>
<reference evidence="2 3" key="1">
    <citation type="submission" date="2018-09" db="EMBL/GenBank/DDBJ databases">
        <title>Genomic investigation of the strawberry pathogen Phytophthora fragariae indicates pathogenicity is determined by transcriptional variation in three key races.</title>
        <authorList>
            <person name="Adams T.M."/>
            <person name="Armitage A.D."/>
            <person name="Sobczyk M.K."/>
            <person name="Bates H.J."/>
            <person name="Dunwell J.M."/>
            <person name="Nellist C.F."/>
            <person name="Harrison R.J."/>
        </authorList>
    </citation>
    <scope>NUCLEOTIDE SEQUENCE [LARGE SCALE GENOMIC DNA]</scope>
    <source>
        <strain evidence="2 3">NOV-77</strain>
    </source>
</reference>
<organism evidence="2 3">
    <name type="scientific">Phytophthora fragariae</name>
    <dbReference type="NCBI Taxonomy" id="53985"/>
    <lineage>
        <taxon>Eukaryota</taxon>
        <taxon>Sar</taxon>
        <taxon>Stramenopiles</taxon>
        <taxon>Oomycota</taxon>
        <taxon>Peronosporomycetes</taxon>
        <taxon>Peronosporales</taxon>
        <taxon>Peronosporaceae</taxon>
        <taxon>Phytophthora</taxon>
    </lineage>
</organism>
<name>A0A6G0R9B0_9STRA</name>
<evidence type="ECO:0000313" key="3">
    <source>
        <dbReference type="Proteomes" id="UP000486351"/>
    </source>
</evidence>
<gene>
    <name evidence="2" type="ORF">PF008_g17075</name>
</gene>
<feature type="region of interest" description="Disordered" evidence="1">
    <location>
        <begin position="1"/>
        <end position="24"/>
    </location>
</feature>
<evidence type="ECO:0000313" key="2">
    <source>
        <dbReference type="EMBL" id="KAE9324609.1"/>
    </source>
</evidence>
<protein>
    <submittedName>
        <fullName evidence="2">Uncharacterized protein</fullName>
    </submittedName>
</protein>
<dbReference type="AlphaFoldDB" id="A0A6G0R9B0"/>
<dbReference type="Proteomes" id="UP000486351">
    <property type="component" value="Unassembled WGS sequence"/>
</dbReference>
<feature type="region of interest" description="Disordered" evidence="1">
    <location>
        <begin position="106"/>
        <end position="130"/>
    </location>
</feature>
<accession>A0A6G0R9B0</accession>